<dbReference type="Pfam" id="PF06691">
    <property type="entry name" value="DUF1189"/>
    <property type="match status" value="1"/>
</dbReference>
<reference evidence="2 3" key="1">
    <citation type="submission" date="2022-10" db="EMBL/GenBank/DDBJ databases">
        <title>Description of Fervidibacillus gen. nov. in the family Fervidibacillaceae fam. nov. with two species, Fervidibacillus albus sp. nov., and Fervidibacillus halotolerans sp. nov., isolated from tidal flat sediments.</title>
        <authorList>
            <person name="Kwon K.K."/>
            <person name="Yang S.-H."/>
        </authorList>
    </citation>
    <scope>NUCLEOTIDE SEQUENCE [LARGE SCALE GENOMIC DNA]</scope>
    <source>
        <strain evidence="2 3">DSM 23332</strain>
    </source>
</reference>
<evidence type="ECO:0000313" key="2">
    <source>
        <dbReference type="EMBL" id="MCU9595408.1"/>
    </source>
</evidence>
<keyword evidence="1" id="KW-0472">Membrane</keyword>
<keyword evidence="3" id="KW-1185">Reference proteome</keyword>
<keyword evidence="1" id="KW-0812">Transmembrane</keyword>
<accession>A0ABT2WIC9</accession>
<evidence type="ECO:0000256" key="1">
    <source>
        <dbReference type="SAM" id="Phobius"/>
    </source>
</evidence>
<proteinExistence type="predicted"/>
<dbReference type="EMBL" id="JAOUSE010000052">
    <property type="protein sequence ID" value="MCU9595408.1"/>
    <property type="molecule type" value="Genomic_DNA"/>
</dbReference>
<comment type="caution">
    <text evidence="2">The sequence shown here is derived from an EMBL/GenBank/DDBJ whole genome shotgun (WGS) entry which is preliminary data.</text>
</comment>
<keyword evidence="1" id="KW-1133">Transmembrane helix</keyword>
<gene>
    <name evidence="2" type="ORF">OEV82_13245</name>
</gene>
<feature type="transmembrane region" description="Helical" evidence="1">
    <location>
        <begin position="216"/>
        <end position="235"/>
    </location>
</feature>
<sequence length="268" mass="31307">MRTKPFPLNYFLSVWSVRNIIRYKDILNWLQIILVLFFLNGLMMMPVSLNYNKLTSFSIDQTYPGPFELLNEQFVNEIQTTSVLNGRLTSKETFIEKNNRGVVGINMNEKQLKEALEKEQAFVLQQNEIIIKDREKPVEKVYYPKEFSFEHIDTIEDVKKVISNLWFMQNKVYIIGTLLFVSFTILLSSLLLIVTGCALFLYISKRTTSIQNFKEAMNLILNCLAIPTVLAMVVGLFHFNIMTMMIIQMIGFLILLVYVFFNMQIHHS</sequence>
<feature type="transmembrane region" description="Helical" evidence="1">
    <location>
        <begin position="173"/>
        <end position="204"/>
    </location>
</feature>
<evidence type="ECO:0000313" key="3">
    <source>
        <dbReference type="Proteomes" id="UP001208656"/>
    </source>
</evidence>
<dbReference type="Proteomes" id="UP001208656">
    <property type="component" value="Unassembled WGS sequence"/>
</dbReference>
<organism evidence="2 3">
    <name type="scientific">Pallidibacillus thermolactis</name>
    <dbReference type="NCBI Taxonomy" id="251051"/>
    <lineage>
        <taxon>Bacteria</taxon>
        <taxon>Bacillati</taxon>
        <taxon>Bacillota</taxon>
        <taxon>Bacilli</taxon>
        <taxon>Bacillales</taxon>
        <taxon>Bacillaceae</taxon>
        <taxon>Pallidibacillus</taxon>
    </lineage>
</organism>
<feature type="transmembrane region" description="Helical" evidence="1">
    <location>
        <begin position="26"/>
        <end position="47"/>
    </location>
</feature>
<name>A0ABT2WIC9_9BACI</name>
<dbReference type="RefSeq" id="WP_263062160.1">
    <property type="nucleotide sequence ID" value="NZ_JAOUSE010000052.1"/>
</dbReference>
<dbReference type="InterPro" id="IPR009574">
    <property type="entry name" value="DUF1189"/>
</dbReference>
<protein>
    <submittedName>
        <fullName evidence="2">DUF1189 family protein</fullName>
    </submittedName>
</protein>
<feature type="transmembrane region" description="Helical" evidence="1">
    <location>
        <begin position="241"/>
        <end position="261"/>
    </location>
</feature>